<feature type="domain" description="TRAF-type" evidence="8">
    <location>
        <begin position="187"/>
        <end position="232"/>
    </location>
</feature>
<dbReference type="SUPFAM" id="SSF57850">
    <property type="entry name" value="RING/U-box"/>
    <property type="match status" value="1"/>
</dbReference>
<evidence type="ECO:0000256" key="2">
    <source>
        <dbReference type="ARBA" id="ARBA00022771"/>
    </source>
</evidence>
<keyword evidence="5" id="KW-0175">Coiled coil</keyword>
<dbReference type="Proteomes" id="UP000696280">
    <property type="component" value="Unassembled WGS sequence"/>
</dbReference>
<evidence type="ECO:0000259" key="8">
    <source>
        <dbReference type="PROSITE" id="PS50145"/>
    </source>
</evidence>
<accession>A0A9N9KSM2</accession>
<reference evidence="9" key="1">
    <citation type="submission" date="2021-07" db="EMBL/GenBank/DDBJ databases">
        <authorList>
            <person name="Durling M."/>
        </authorList>
    </citation>
    <scope>NUCLEOTIDE SEQUENCE</scope>
</reference>
<proteinExistence type="predicted"/>
<dbReference type="Gene3D" id="3.30.40.10">
    <property type="entry name" value="Zinc/RING finger domain, C3HC4 (zinc finger)"/>
    <property type="match status" value="2"/>
</dbReference>
<evidence type="ECO:0000256" key="4">
    <source>
        <dbReference type="PROSITE-ProRule" id="PRU00207"/>
    </source>
</evidence>
<dbReference type="PROSITE" id="PS00518">
    <property type="entry name" value="ZF_RING_1"/>
    <property type="match status" value="1"/>
</dbReference>
<feature type="compositionally biased region" description="Gly residues" evidence="6">
    <location>
        <begin position="395"/>
        <end position="412"/>
    </location>
</feature>
<dbReference type="EMBL" id="CAJVRL010000044">
    <property type="protein sequence ID" value="CAG8951943.1"/>
    <property type="molecule type" value="Genomic_DNA"/>
</dbReference>
<name>A0A9N9KSM2_9HELO</name>
<comment type="caution">
    <text evidence="9">The sequence shown here is derived from an EMBL/GenBank/DDBJ whole genome shotgun (WGS) entry which is preliminary data.</text>
</comment>
<protein>
    <submittedName>
        <fullName evidence="9">Uncharacterized protein</fullName>
    </submittedName>
</protein>
<evidence type="ECO:0000256" key="1">
    <source>
        <dbReference type="ARBA" id="ARBA00022723"/>
    </source>
</evidence>
<dbReference type="SMART" id="SM00184">
    <property type="entry name" value="RING"/>
    <property type="match status" value="1"/>
</dbReference>
<feature type="domain" description="TRAF-type" evidence="8">
    <location>
        <begin position="114"/>
        <end position="152"/>
    </location>
</feature>
<dbReference type="InterPro" id="IPR001293">
    <property type="entry name" value="Znf_TRAF"/>
</dbReference>
<evidence type="ECO:0000259" key="7">
    <source>
        <dbReference type="PROSITE" id="PS50089"/>
    </source>
</evidence>
<keyword evidence="10" id="KW-1185">Reference proteome</keyword>
<dbReference type="Pfam" id="PF02176">
    <property type="entry name" value="zf-TRAF"/>
    <property type="match status" value="1"/>
</dbReference>
<feature type="region of interest" description="Disordered" evidence="6">
    <location>
        <begin position="393"/>
        <end position="433"/>
    </location>
</feature>
<sequence length="433" mass="48836">MDRPHTHLSDPSPPFQIHLPPVSPGTALPNLNLKHSVDSRALTYDGTVDENLVCPICRCPFVNPVLTGCDHVFCRSCILGSLSHRSQCPIDRLPLSDDTITKAPKMVFNQLDSLSVKCPCCKARISRSTVENHLEKYCLEAFVRCPGYIEGCPQMVKRVDSERECLHFLVDCPDCSEEVEQIEMKDHRENHCTERLMQCERCDLEILRYEEKQHEESCPEFIRICKWAEYGCQYKAVSRKHILHLESCQFKLIGPLAASLKGEISQLEEKVLDLKVQNELQNRRIKFLETGSRTSSDRPMDLTDLSLANLSVSGPADPSDSGNDYLLSLLEAQQTRINQLTAELSDFQGKNTMMLFNETLPIKNELAELRSTQQVTCMHVRWLLRLRLQENQRRFGGGPGPGSSSGADGGGFSSDLPLSRRLSDSTRDVTTKL</sequence>
<keyword evidence="3 4" id="KW-0862">Zinc</keyword>
<evidence type="ECO:0000256" key="5">
    <source>
        <dbReference type="SAM" id="Coils"/>
    </source>
</evidence>
<evidence type="ECO:0000256" key="6">
    <source>
        <dbReference type="SAM" id="MobiDB-lite"/>
    </source>
</evidence>
<dbReference type="PANTHER" id="PTHR10131:SF94">
    <property type="entry name" value="TNF RECEPTOR-ASSOCIATED FACTOR 4"/>
    <property type="match status" value="1"/>
</dbReference>
<dbReference type="PROSITE" id="PS50089">
    <property type="entry name" value="ZF_RING_2"/>
    <property type="match status" value="1"/>
</dbReference>
<dbReference type="AlphaFoldDB" id="A0A9N9KSM2"/>
<dbReference type="InterPro" id="IPR017907">
    <property type="entry name" value="Znf_RING_CS"/>
</dbReference>
<gene>
    <name evidence="9" type="ORF">HYFRA_00005749</name>
</gene>
<feature type="compositionally biased region" description="Basic and acidic residues" evidence="6">
    <location>
        <begin position="421"/>
        <end position="433"/>
    </location>
</feature>
<dbReference type="PROSITE" id="PS50145">
    <property type="entry name" value="ZF_TRAF"/>
    <property type="match status" value="2"/>
</dbReference>
<dbReference type="InterPro" id="IPR001841">
    <property type="entry name" value="Znf_RING"/>
</dbReference>
<feature type="zinc finger region" description="TRAF-type" evidence="4">
    <location>
        <begin position="187"/>
        <end position="232"/>
    </location>
</feature>
<feature type="coiled-coil region" evidence="5">
    <location>
        <begin position="257"/>
        <end position="284"/>
    </location>
</feature>
<feature type="zinc finger region" description="TRAF-type" evidence="4">
    <location>
        <begin position="114"/>
        <end position="152"/>
    </location>
</feature>
<dbReference type="InterPro" id="IPR013083">
    <property type="entry name" value="Znf_RING/FYVE/PHD"/>
</dbReference>
<evidence type="ECO:0000313" key="9">
    <source>
        <dbReference type="EMBL" id="CAG8951943.1"/>
    </source>
</evidence>
<evidence type="ECO:0000313" key="10">
    <source>
        <dbReference type="Proteomes" id="UP000696280"/>
    </source>
</evidence>
<organism evidence="9 10">
    <name type="scientific">Hymenoscyphus fraxineus</name>
    <dbReference type="NCBI Taxonomy" id="746836"/>
    <lineage>
        <taxon>Eukaryota</taxon>
        <taxon>Fungi</taxon>
        <taxon>Dikarya</taxon>
        <taxon>Ascomycota</taxon>
        <taxon>Pezizomycotina</taxon>
        <taxon>Leotiomycetes</taxon>
        <taxon>Helotiales</taxon>
        <taxon>Helotiaceae</taxon>
        <taxon>Hymenoscyphus</taxon>
    </lineage>
</organism>
<dbReference type="Pfam" id="PF13923">
    <property type="entry name" value="zf-C3HC4_2"/>
    <property type="match status" value="1"/>
</dbReference>
<keyword evidence="2 4" id="KW-0863">Zinc-finger</keyword>
<dbReference type="GO" id="GO:0008270">
    <property type="term" value="F:zinc ion binding"/>
    <property type="evidence" value="ECO:0007669"/>
    <property type="project" value="UniProtKB-KW"/>
</dbReference>
<feature type="domain" description="RING-type" evidence="7">
    <location>
        <begin position="54"/>
        <end position="92"/>
    </location>
</feature>
<keyword evidence="1 4" id="KW-0479">Metal-binding</keyword>
<dbReference type="OrthoDB" id="1630758at2759"/>
<dbReference type="PANTHER" id="PTHR10131">
    <property type="entry name" value="TNF RECEPTOR ASSOCIATED FACTOR"/>
    <property type="match status" value="1"/>
</dbReference>
<evidence type="ECO:0000256" key="3">
    <source>
        <dbReference type="ARBA" id="ARBA00022833"/>
    </source>
</evidence>